<organism evidence="2 3">
    <name type="scientific">Rhodococcus olei</name>
    <dbReference type="NCBI Taxonomy" id="2161675"/>
    <lineage>
        <taxon>Bacteria</taxon>
        <taxon>Bacillati</taxon>
        <taxon>Actinomycetota</taxon>
        <taxon>Actinomycetes</taxon>
        <taxon>Mycobacteriales</taxon>
        <taxon>Nocardiaceae</taxon>
        <taxon>Rhodococcus</taxon>
    </lineage>
</organism>
<accession>A0ABP8PEF5</accession>
<comment type="caution">
    <text evidence="2">The sequence shown here is derived from an EMBL/GenBank/DDBJ whole genome shotgun (WGS) entry which is preliminary data.</text>
</comment>
<protein>
    <recommendedName>
        <fullName evidence="1">Immunity protein 63 domain-containing protein</fullName>
    </recommendedName>
</protein>
<evidence type="ECO:0000313" key="2">
    <source>
        <dbReference type="EMBL" id="GAA4484829.1"/>
    </source>
</evidence>
<gene>
    <name evidence="2" type="ORF">GCM10023094_38790</name>
</gene>
<name>A0ABP8PEF5_9NOCA</name>
<dbReference type="Pfam" id="PF15599">
    <property type="entry name" value="Imm63"/>
    <property type="match status" value="1"/>
</dbReference>
<dbReference type="InterPro" id="IPR028952">
    <property type="entry name" value="Imm63"/>
</dbReference>
<sequence length="150" mass="17001">MSVVEPLNDDLLDHEMRLRILDVTQRLGALPEDLPALGQAHEDARPFCWGTPEGGWHLTVRERDRVLSDRHTAESDEFVFWVAESVSERISWRLHPPELPGFRAASWRTQYQLLRGIDPTWADVWLDTTRSALIAAGADPDVLGMLPTPP</sequence>
<dbReference type="EMBL" id="BAABFB010000059">
    <property type="protein sequence ID" value="GAA4484829.1"/>
    <property type="molecule type" value="Genomic_DNA"/>
</dbReference>
<dbReference type="Proteomes" id="UP001501183">
    <property type="component" value="Unassembled WGS sequence"/>
</dbReference>
<evidence type="ECO:0000313" key="3">
    <source>
        <dbReference type="Proteomes" id="UP001501183"/>
    </source>
</evidence>
<reference evidence="3" key="1">
    <citation type="journal article" date="2019" name="Int. J. Syst. Evol. Microbiol.">
        <title>The Global Catalogue of Microorganisms (GCM) 10K type strain sequencing project: providing services to taxonomists for standard genome sequencing and annotation.</title>
        <authorList>
            <consortium name="The Broad Institute Genomics Platform"/>
            <consortium name="The Broad Institute Genome Sequencing Center for Infectious Disease"/>
            <person name="Wu L."/>
            <person name="Ma J."/>
        </authorList>
    </citation>
    <scope>NUCLEOTIDE SEQUENCE [LARGE SCALE GENOMIC DNA]</scope>
    <source>
        <strain evidence="3">JCM 32206</strain>
    </source>
</reference>
<evidence type="ECO:0000259" key="1">
    <source>
        <dbReference type="Pfam" id="PF15599"/>
    </source>
</evidence>
<proteinExistence type="predicted"/>
<keyword evidence="3" id="KW-1185">Reference proteome</keyword>
<feature type="domain" description="Immunity protein 63" evidence="1">
    <location>
        <begin position="54"/>
        <end position="130"/>
    </location>
</feature>